<dbReference type="GO" id="GO:0005975">
    <property type="term" value="P:carbohydrate metabolic process"/>
    <property type="evidence" value="ECO:0007669"/>
    <property type="project" value="InterPro"/>
</dbReference>
<accession>A0A561E8Q2</accession>
<reference evidence="3 4" key="1">
    <citation type="submission" date="2019-06" db="EMBL/GenBank/DDBJ databases">
        <title>Sequencing the genomes of 1000 actinobacteria strains.</title>
        <authorList>
            <person name="Klenk H.-P."/>
        </authorList>
    </citation>
    <scope>NUCLEOTIDE SEQUENCE [LARGE SCALE GENOMIC DNA]</scope>
    <source>
        <strain evidence="3 4">DSM 19560</strain>
    </source>
</reference>
<evidence type="ECO:0000256" key="2">
    <source>
        <dbReference type="ARBA" id="ARBA00022679"/>
    </source>
</evidence>
<dbReference type="GO" id="GO:0008107">
    <property type="term" value="F:galactoside 2-alpha-L-fucosyltransferase activity"/>
    <property type="evidence" value="ECO:0007669"/>
    <property type="project" value="InterPro"/>
</dbReference>
<dbReference type="PANTHER" id="PTHR11927">
    <property type="entry name" value="GALACTOSIDE 2-L-FUCOSYLTRANSFERASE"/>
    <property type="match status" value="1"/>
</dbReference>
<organism evidence="3 4">
    <name type="scientific">Rudaeicoccus suwonensis</name>
    <dbReference type="NCBI Taxonomy" id="657409"/>
    <lineage>
        <taxon>Bacteria</taxon>
        <taxon>Bacillati</taxon>
        <taxon>Actinomycetota</taxon>
        <taxon>Actinomycetes</taxon>
        <taxon>Micrococcales</taxon>
        <taxon>Dermacoccaceae</taxon>
        <taxon>Rudaeicoccus</taxon>
    </lineage>
</organism>
<dbReference type="EMBL" id="VIVQ01000001">
    <property type="protein sequence ID" value="TWE11989.1"/>
    <property type="molecule type" value="Genomic_DNA"/>
</dbReference>
<dbReference type="AlphaFoldDB" id="A0A561E8Q2"/>
<dbReference type="InterPro" id="IPR002516">
    <property type="entry name" value="Glyco_trans_11"/>
</dbReference>
<evidence type="ECO:0000256" key="1">
    <source>
        <dbReference type="ARBA" id="ARBA00022676"/>
    </source>
</evidence>
<dbReference type="GO" id="GO:0016020">
    <property type="term" value="C:membrane"/>
    <property type="evidence" value="ECO:0007669"/>
    <property type="project" value="InterPro"/>
</dbReference>
<protein>
    <submittedName>
        <fullName evidence="3">Glycosyl transferase family 11</fullName>
    </submittedName>
</protein>
<evidence type="ECO:0000313" key="3">
    <source>
        <dbReference type="EMBL" id="TWE11989.1"/>
    </source>
</evidence>
<comment type="caution">
    <text evidence="3">The sequence shown here is derived from an EMBL/GenBank/DDBJ whole genome shotgun (WGS) entry which is preliminary data.</text>
</comment>
<dbReference type="Proteomes" id="UP000318297">
    <property type="component" value="Unassembled WGS sequence"/>
</dbReference>
<name>A0A561E8Q2_9MICO</name>
<evidence type="ECO:0000313" key="4">
    <source>
        <dbReference type="Proteomes" id="UP000318297"/>
    </source>
</evidence>
<proteinExistence type="predicted"/>
<keyword evidence="2 3" id="KW-0808">Transferase</keyword>
<dbReference type="PANTHER" id="PTHR11927:SF9">
    <property type="entry name" value="L-FUCOSYLTRANSFERASE"/>
    <property type="match status" value="1"/>
</dbReference>
<keyword evidence="1" id="KW-0328">Glycosyltransferase</keyword>
<dbReference type="Pfam" id="PF01531">
    <property type="entry name" value="Glyco_transf_11"/>
    <property type="match status" value="1"/>
</dbReference>
<keyword evidence="4" id="KW-1185">Reference proteome</keyword>
<sequence>MSKSLSMTSLRNFSGYQLTRALDLLRRHSRRAVSMPPADGIGVGNMFSFWLWAHHGRATGHDWWVRRTDAMNPWVEVFPDIQPLLIEPEDLRILDRRDPHWYQDFDRFPVEHLRSFVRERLLTSPVLALTPDGPATTVTVNVRRGDYYSDPVLRRQYGFDIAGFVATAIEGSAAQHPISEIAVVSDDPGWCRDNLGFLADHGTLHFQADDDGPVDNLRQLASARRLILANSSFSYWAAYMSNGLYGDNHALVWAPEFHRRDINDSKAFQLDPTWSIVRDVPGGWGSGI</sequence>
<gene>
    <name evidence="3" type="ORF">BKA23_0785</name>
</gene>